<comment type="caution">
    <text evidence="1">The sequence shown here is derived from an EMBL/GenBank/DDBJ whole genome shotgun (WGS) entry which is preliminary data.</text>
</comment>
<sequence>MCPYPGTATLAVAKQEVSFTVQGSRDEPLQGRLCTTGFAMARSCTTTKTGHSKNHSRKSLHFLGIGVPSSRTNGSGYFINAAWSPTGLRSYMYQPVVLLPPIREEISVDAY</sequence>
<accession>A0A0F9Q717</accession>
<protein>
    <submittedName>
        <fullName evidence="1">Uncharacterized protein</fullName>
    </submittedName>
</protein>
<reference evidence="1" key="1">
    <citation type="journal article" date="2015" name="Nature">
        <title>Complex archaea that bridge the gap between prokaryotes and eukaryotes.</title>
        <authorList>
            <person name="Spang A."/>
            <person name="Saw J.H."/>
            <person name="Jorgensen S.L."/>
            <person name="Zaremba-Niedzwiedzka K."/>
            <person name="Martijn J."/>
            <person name="Lind A.E."/>
            <person name="van Eijk R."/>
            <person name="Schleper C."/>
            <person name="Guy L."/>
            <person name="Ettema T.J."/>
        </authorList>
    </citation>
    <scope>NUCLEOTIDE SEQUENCE</scope>
</reference>
<evidence type="ECO:0000313" key="1">
    <source>
        <dbReference type="EMBL" id="KKN32767.1"/>
    </source>
</evidence>
<gene>
    <name evidence="1" type="ORF">LCGC14_0810360</name>
</gene>
<dbReference type="EMBL" id="LAZR01002229">
    <property type="protein sequence ID" value="KKN32767.1"/>
    <property type="molecule type" value="Genomic_DNA"/>
</dbReference>
<proteinExistence type="predicted"/>
<dbReference type="AlphaFoldDB" id="A0A0F9Q717"/>
<name>A0A0F9Q717_9ZZZZ</name>
<organism evidence="1">
    <name type="scientific">marine sediment metagenome</name>
    <dbReference type="NCBI Taxonomy" id="412755"/>
    <lineage>
        <taxon>unclassified sequences</taxon>
        <taxon>metagenomes</taxon>
        <taxon>ecological metagenomes</taxon>
    </lineage>
</organism>